<dbReference type="SUPFAM" id="SSF51261">
    <property type="entry name" value="Duplicated hybrid motif"/>
    <property type="match status" value="1"/>
</dbReference>
<feature type="domain" description="M23ase beta-sheet core" evidence="3">
    <location>
        <begin position="82"/>
        <end position="180"/>
    </location>
</feature>
<evidence type="ECO:0000313" key="5">
    <source>
        <dbReference type="Proteomes" id="UP001143486"/>
    </source>
</evidence>
<dbReference type="Gene3D" id="2.70.70.10">
    <property type="entry name" value="Glucose Permease (Domain IIA)"/>
    <property type="match status" value="1"/>
</dbReference>
<dbReference type="CDD" id="cd12797">
    <property type="entry name" value="M23_peptidase"/>
    <property type="match status" value="1"/>
</dbReference>
<dbReference type="PANTHER" id="PTHR21666">
    <property type="entry name" value="PEPTIDASE-RELATED"/>
    <property type="match status" value="1"/>
</dbReference>
<dbReference type="PANTHER" id="PTHR21666:SF289">
    <property type="entry name" value="L-ALA--D-GLU ENDOPEPTIDASE"/>
    <property type="match status" value="1"/>
</dbReference>
<evidence type="ECO:0000313" key="4">
    <source>
        <dbReference type="EMBL" id="GLK53835.1"/>
    </source>
</evidence>
<dbReference type="GO" id="GO:0004222">
    <property type="term" value="F:metalloendopeptidase activity"/>
    <property type="evidence" value="ECO:0007669"/>
    <property type="project" value="TreeGrafter"/>
</dbReference>
<feature type="chain" id="PRO_5040965926" description="M23ase beta-sheet core domain-containing protein" evidence="2">
    <location>
        <begin position="24"/>
        <end position="191"/>
    </location>
</feature>
<evidence type="ECO:0000256" key="2">
    <source>
        <dbReference type="SAM" id="SignalP"/>
    </source>
</evidence>
<evidence type="ECO:0000256" key="1">
    <source>
        <dbReference type="ARBA" id="ARBA00022729"/>
    </source>
</evidence>
<dbReference type="InterPro" id="IPR016047">
    <property type="entry name" value="M23ase_b-sheet_dom"/>
</dbReference>
<protein>
    <recommendedName>
        <fullName evidence="3">M23ase beta-sheet core domain-containing protein</fullName>
    </recommendedName>
</protein>
<dbReference type="AlphaFoldDB" id="A0A9W6IRD5"/>
<evidence type="ECO:0000259" key="3">
    <source>
        <dbReference type="Pfam" id="PF01551"/>
    </source>
</evidence>
<organism evidence="4 5">
    <name type="scientific">Maricaulis virginensis</name>
    <dbReference type="NCBI Taxonomy" id="144022"/>
    <lineage>
        <taxon>Bacteria</taxon>
        <taxon>Pseudomonadati</taxon>
        <taxon>Pseudomonadota</taxon>
        <taxon>Alphaproteobacteria</taxon>
        <taxon>Maricaulales</taxon>
        <taxon>Maricaulaceae</taxon>
        <taxon>Maricaulis</taxon>
    </lineage>
</organism>
<feature type="signal peptide" evidence="2">
    <location>
        <begin position="1"/>
        <end position="23"/>
    </location>
</feature>
<keyword evidence="5" id="KW-1185">Reference proteome</keyword>
<dbReference type="InterPro" id="IPR011055">
    <property type="entry name" value="Dup_hybrid_motif"/>
</dbReference>
<dbReference type="Proteomes" id="UP001143486">
    <property type="component" value="Unassembled WGS sequence"/>
</dbReference>
<dbReference type="RefSeq" id="WP_271188174.1">
    <property type="nucleotide sequence ID" value="NZ_BSFE01000014.1"/>
</dbReference>
<gene>
    <name evidence="4" type="ORF">GCM10017621_33430</name>
</gene>
<name>A0A9W6IRD5_9PROT</name>
<dbReference type="EMBL" id="BSFE01000014">
    <property type="protein sequence ID" value="GLK53835.1"/>
    <property type="molecule type" value="Genomic_DNA"/>
</dbReference>
<accession>A0A9W6IRD5</accession>
<reference evidence="4" key="2">
    <citation type="submission" date="2023-01" db="EMBL/GenBank/DDBJ databases">
        <authorList>
            <person name="Sun Q."/>
            <person name="Evtushenko L."/>
        </authorList>
    </citation>
    <scope>NUCLEOTIDE SEQUENCE</scope>
    <source>
        <strain evidence="4">VKM B-1513</strain>
    </source>
</reference>
<comment type="caution">
    <text evidence="4">The sequence shown here is derived from an EMBL/GenBank/DDBJ whole genome shotgun (WGS) entry which is preliminary data.</text>
</comment>
<sequence>MPLVHHSCRTVLLGALGLLAACAQTPRPRETEATFPAGIAVPGAETGEAAPAATAGSVLFSYPVVSGIVYSGFGAARSGGRYHSGIDISTQYGTPVRAAGAGEVIHAGFGYQGSAAWGRTVVIDHGRGWITLYAHLSAVHVATGDHLDGGEHIGDVGTSGNATGPHLHVEVRQDGVARDPSRHIPGIGSGS</sequence>
<reference evidence="4" key="1">
    <citation type="journal article" date="2014" name="Int. J. Syst. Evol. Microbiol.">
        <title>Complete genome sequence of Corynebacterium casei LMG S-19264T (=DSM 44701T), isolated from a smear-ripened cheese.</title>
        <authorList>
            <consortium name="US DOE Joint Genome Institute (JGI-PGF)"/>
            <person name="Walter F."/>
            <person name="Albersmeier A."/>
            <person name="Kalinowski J."/>
            <person name="Ruckert C."/>
        </authorList>
    </citation>
    <scope>NUCLEOTIDE SEQUENCE</scope>
    <source>
        <strain evidence="4">VKM B-1513</strain>
    </source>
</reference>
<keyword evidence="1 2" id="KW-0732">Signal</keyword>
<dbReference type="InterPro" id="IPR050570">
    <property type="entry name" value="Cell_wall_metabolism_enzyme"/>
</dbReference>
<proteinExistence type="predicted"/>
<dbReference type="Pfam" id="PF01551">
    <property type="entry name" value="Peptidase_M23"/>
    <property type="match status" value="1"/>
</dbReference>